<proteinExistence type="predicted"/>
<evidence type="ECO:0000313" key="3">
    <source>
        <dbReference type="Proteomes" id="UP000267469"/>
    </source>
</evidence>
<evidence type="ECO:0000313" key="2">
    <source>
        <dbReference type="EMBL" id="RNL90669.1"/>
    </source>
</evidence>
<keyword evidence="3" id="KW-1185">Reference proteome</keyword>
<comment type="caution">
    <text evidence="2">The sequence shown here is derived from an EMBL/GenBank/DDBJ whole genome shotgun (WGS) entry which is preliminary data.</text>
</comment>
<reference evidence="2 3" key="1">
    <citation type="submission" date="2018-10" db="EMBL/GenBank/DDBJ databases">
        <title>Sinomicrobium pectinilyticum sp. nov., a pectinase-producing bacterium isolated from alkaline and saline soil, and emended description of the genus Sinomicrobium.</title>
        <authorList>
            <person name="Cheng B."/>
            <person name="Li C."/>
            <person name="Lai Q."/>
            <person name="Du M."/>
            <person name="Shao Z."/>
            <person name="Xu P."/>
            <person name="Yang C."/>
        </authorList>
    </citation>
    <scope>NUCLEOTIDE SEQUENCE [LARGE SCALE GENOMIC DNA]</scope>
    <source>
        <strain evidence="2 3">5DNS001</strain>
    </source>
</reference>
<dbReference type="AlphaFoldDB" id="A0A3N0ESK7"/>
<name>A0A3N0ESK7_SINP1</name>
<accession>A0A3N0ESK7</accession>
<feature type="transmembrane region" description="Helical" evidence="1">
    <location>
        <begin position="20"/>
        <end position="37"/>
    </location>
</feature>
<gene>
    <name evidence="2" type="ORF">ED312_05695</name>
</gene>
<dbReference type="EMBL" id="RJTM01000029">
    <property type="protein sequence ID" value="RNL90669.1"/>
    <property type="molecule type" value="Genomic_DNA"/>
</dbReference>
<sequence>MAVLTGDASGKPSLNEDYKVFTLFLGIGLNISKLIIIKDIQHKYSYFKLSTIQHTIKCI</sequence>
<dbReference type="Proteomes" id="UP000267469">
    <property type="component" value="Unassembled WGS sequence"/>
</dbReference>
<protein>
    <submittedName>
        <fullName evidence="2">Uncharacterized protein</fullName>
    </submittedName>
</protein>
<keyword evidence="1" id="KW-1133">Transmembrane helix</keyword>
<keyword evidence="1" id="KW-0472">Membrane</keyword>
<evidence type="ECO:0000256" key="1">
    <source>
        <dbReference type="SAM" id="Phobius"/>
    </source>
</evidence>
<organism evidence="2 3">
    <name type="scientific">Sinomicrobium pectinilyticum</name>
    <dbReference type="NCBI Taxonomy" id="1084421"/>
    <lineage>
        <taxon>Bacteria</taxon>
        <taxon>Pseudomonadati</taxon>
        <taxon>Bacteroidota</taxon>
        <taxon>Flavobacteriia</taxon>
        <taxon>Flavobacteriales</taxon>
        <taxon>Flavobacteriaceae</taxon>
        <taxon>Sinomicrobium</taxon>
    </lineage>
</organism>
<keyword evidence="1" id="KW-0812">Transmembrane</keyword>